<feature type="region of interest" description="Disordered" evidence="10">
    <location>
        <begin position="374"/>
        <end position="445"/>
    </location>
</feature>
<dbReference type="InterPro" id="IPR027370">
    <property type="entry name" value="Znf-RING_euk"/>
</dbReference>
<feature type="compositionally biased region" description="Polar residues" evidence="10">
    <location>
        <begin position="375"/>
        <end position="385"/>
    </location>
</feature>
<evidence type="ECO:0000256" key="4">
    <source>
        <dbReference type="ARBA" id="ARBA00022723"/>
    </source>
</evidence>
<dbReference type="PANTHER" id="PTHR16932:SF18">
    <property type="entry name" value="INTERFERON, ALPHA-INDUCIBLE PROTEIN 27-LIKE 2"/>
    <property type="match status" value="1"/>
</dbReference>
<organism evidence="13 14">
    <name type="scientific">Halocaridina rubra</name>
    <name type="common">Hawaiian red shrimp</name>
    <dbReference type="NCBI Taxonomy" id="373956"/>
    <lineage>
        <taxon>Eukaryota</taxon>
        <taxon>Metazoa</taxon>
        <taxon>Ecdysozoa</taxon>
        <taxon>Arthropoda</taxon>
        <taxon>Crustacea</taxon>
        <taxon>Multicrustacea</taxon>
        <taxon>Malacostraca</taxon>
        <taxon>Eumalacostraca</taxon>
        <taxon>Eucarida</taxon>
        <taxon>Decapoda</taxon>
        <taxon>Pleocyemata</taxon>
        <taxon>Caridea</taxon>
        <taxon>Atyoidea</taxon>
        <taxon>Atyidae</taxon>
        <taxon>Halocaridina</taxon>
    </lineage>
</organism>
<dbReference type="EMBL" id="JAXCGZ010016986">
    <property type="protein sequence ID" value="KAK7069303.1"/>
    <property type="molecule type" value="Genomic_DNA"/>
</dbReference>
<dbReference type="SUPFAM" id="SSF57850">
    <property type="entry name" value="RING/U-box"/>
    <property type="match status" value="1"/>
</dbReference>
<dbReference type="InterPro" id="IPR009311">
    <property type="entry name" value="IFI6/IFI27-like"/>
</dbReference>
<dbReference type="Proteomes" id="UP001381693">
    <property type="component" value="Unassembled WGS sequence"/>
</dbReference>
<dbReference type="InterPro" id="IPR001841">
    <property type="entry name" value="Znf_RING"/>
</dbReference>
<dbReference type="GO" id="GO:0031966">
    <property type="term" value="C:mitochondrial membrane"/>
    <property type="evidence" value="ECO:0007669"/>
    <property type="project" value="TreeGrafter"/>
</dbReference>
<dbReference type="Pfam" id="PF13445">
    <property type="entry name" value="zf-RING_UBOX"/>
    <property type="match status" value="1"/>
</dbReference>
<evidence type="ECO:0000313" key="13">
    <source>
        <dbReference type="EMBL" id="KAK7069303.1"/>
    </source>
</evidence>
<evidence type="ECO:0000256" key="3">
    <source>
        <dbReference type="ARBA" id="ARBA00022692"/>
    </source>
</evidence>
<evidence type="ECO:0000256" key="8">
    <source>
        <dbReference type="ARBA" id="ARBA00023136"/>
    </source>
</evidence>
<evidence type="ECO:0000256" key="10">
    <source>
        <dbReference type="SAM" id="MobiDB-lite"/>
    </source>
</evidence>
<keyword evidence="8 11" id="KW-0472">Membrane</keyword>
<feature type="transmembrane region" description="Helical" evidence="11">
    <location>
        <begin position="344"/>
        <end position="363"/>
    </location>
</feature>
<dbReference type="AlphaFoldDB" id="A0AAN8WVL8"/>
<evidence type="ECO:0000259" key="12">
    <source>
        <dbReference type="PROSITE" id="PS50089"/>
    </source>
</evidence>
<dbReference type="GO" id="GO:0001836">
    <property type="term" value="P:release of cytochrome c from mitochondria"/>
    <property type="evidence" value="ECO:0007669"/>
    <property type="project" value="TreeGrafter"/>
</dbReference>
<name>A0AAN8WVL8_HALRR</name>
<feature type="transmembrane region" description="Helical" evidence="11">
    <location>
        <begin position="307"/>
        <end position="332"/>
    </location>
</feature>
<feature type="compositionally biased region" description="Polar residues" evidence="10">
    <location>
        <begin position="402"/>
        <end position="415"/>
    </location>
</feature>
<dbReference type="InterPro" id="IPR013083">
    <property type="entry name" value="Znf_RING/FYVE/PHD"/>
</dbReference>
<evidence type="ECO:0000256" key="2">
    <source>
        <dbReference type="ARBA" id="ARBA00007262"/>
    </source>
</evidence>
<dbReference type="GO" id="GO:0008270">
    <property type="term" value="F:zinc ion binding"/>
    <property type="evidence" value="ECO:0007669"/>
    <property type="project" value="UniProtKB-KW"/>
</dbReference>
<comment type="similarity">
    <text evidence="2">Belongs to the IFI6/IFI27 family.</text>
</comment>
<dbReference type="Gene3D" id="3.30.40.10">
    <property type="entry name" value="Zinc/RING finger domain, C3HC4 (zinc finger)"/>
    <property type="match status" value="1"/>
</dbReference>
<dbReference type="GO" id="GO:0097193">
    <property type="term" value="P:intrinsic apoptotic signaling pathway"/>
    <property type="evidence" value="ECO:0007669"/>
    <property type="project" value="TreeGrafter"/>
</dbReference>
<accession>A0AAN8WVL8</accession>
<keyword evidence="14" id="KW-1185">Reference proteome</keyword>
<gene>
    <name evidence="13" type="ORF">SK128_012743</name>
</gene>
<feature type="domain" description="RING-type" evidence="12">
    <location>
        <begin position="154"/>
        <end position="199"/>
    </location>
</feature>
<proteinExistence type="inferred from homology"/>
<keyword evidence="5 9" id="KW-0863">Zinc-finger</keyword>
<evidence type="ECO:0000256" key="9">
    <source>
        <dbReference type="PROSITE-ProRule" id="PRU00175"/>
    </source>
</evidence>
<dbReference type="Pfam" id="PF06140">
    <property type="entry name" value="Ifi-6-16"/>
    <property type="match status" value="1"/>
</dbReference>
<keyword evidence="6" id="KW-0862">Zinc</keyword>
<keyword evidence="3 11" id="KW-0812">Transmembrane</keyword>
<evidence type="ECO:0000313" key="14">
    <source>
        <dbReference type="Proteomes" id="UP001381693"/>
    </source>
</evidence>
<feature type="compositionally biased region" description="Acidic residues" evidence="10">
    <location>
        <begin position="427"/>
        <end position="436"/>
    </location>
</feature>
<keyword evidence="4" id="KW-0479">Metal-binding</keyword>
<dbReference type="InterPro" id="IPR038213">
    <property type="entry name" value="IFI6/IFI27-like_sf"/>
</dbReference>
<evidence type="ECO:0000256" key="7">
    <source>
        <dbReference type="ARBA" id="ARBA00022989"/>
    </source>
</evidence>
<dbReference type="SMART" id="SM00184">
    <property type="entry name" value="RING"/>
    <property type="match status" value="1"/>
</dbReference>
<reference evidence="13 14" key="1">
    <citation type="submission" date="2023-11" db="EMBL/GenBank/DDBJ databases">
        <title>Halocaridina rubra genome assembly.</title>
        <authorList>
            <person name="Smith C."/>
        </authorList>
    </citation>
    <scope>NUCLEOTIDE SEQUENCE [LARGE SCALE GENOMIC DNA]</scope>
    <source>
        <strain evidence="13">EP-1</strain>
        <tissue evidence="13">Whole</tissue>
    </source>
</reference>
<protein>
    <recommendedName>
        <fullName evidence="12">RING-type domain-containing protein</fullName>
    </recommendedName>
</protein>
<dbReference type="InterPro" id="IPR017907">
    <property type="entry name" value="Znf_RING_CS"/>
</dbReference>
<evidence type="ECO:0000256" key="6">
    <source>
        <dbReference type="ARBA" id="ARBA00022833"/>
    </source>
</evidence>
<dbReference type="PROSITE" id="PS00518">
    <property type="entry name" value="ZF_RING_1"/>
    <property type="match status" value="1"/>
</dbReference>
<feature type="transmembrane region" description="Helical" evidence="11">
    <location>
        <begin position="270"/>
        <end position="295"/>
    </location>
</feature>
<evidence type="ECO:0000256" key="5">
    <source>
        <dbReference type="ARBA" id="ARBA00022771"/>
    </source>
</evidence>
<dbReference type="PROSITE" id="PS50089">
    <property type="entry name" value="ZF_RING_2"/>
    <property type="match status" value="1"/>
</dbReference>
<dbReference type="Gene3D" id="6.10.110.10">
    <property type="match status" value="1"/>
</dbReference>
<evidence type="ECO:0000256" key="1">
    <source>
        <dbReference type="ARBA" id="ARBA00004141"/>
    </source>
</evidence>
<comment type="caution">
    <text evidence="13">The sequence shown here is derived from an EMBL/GenBank/DDBJ whole genome shotgun (WGS) entry which is preliminary data.</text>
</comment>
<sequence>MDYFSKHERGNTLTTCIIPQQNISFPCKLRGKKIYKKGSTNPTNRKICSVSQVSRPRLAFSVVLPHKLSYFPLNNLDGTFELTMLSVTVLNIPEKVQKDHDRLSKIGVCQTYVVNTMPGADIQLALAKKSQSQCKVPHLSVLILLKMVDSRLNCGICGETMNLSDRQPVALPGCGHTFCRFCLIRINSIYEEIKCPACRHLHTGVSPEELPPNYALMSVIEMNEISSVESRFSETSQVDYFLRREPHEASFNSSSRTTRKRDKALKVLKWVGIGTAAAVGGAAMVAAAPVVLTGIGFTSAGIGKGSIAASMMSSAALANGGGIATSSLVATLQSAGAAGIGTKATAVLGATGAGAGGGIAFGFSKLFRRFRRGHNSSGERSSRNCSDPDGGQDYGNHFENECISNDSERGQTSNRRPSKKKRCNDDKDGDDSDDSDNDKIVESYK</sequence>
<keyword evidence="7 11" id="KW-1133">Transmembrane helix</keyword>
<dbReference type="PANTHER" id="PTHR16932">
    <property type="entry name" value="INTERFERON ALPHA-INDUCIBLE PROTEIN 27"/>
    <property type="match status" value="1"/>
</dbReference>
<evidence type="ECO:0000256" key="11">
    <source>
        <dbReference type="SAM" id="Phobius"/>
    </source>
</evidence>
<comment type="subcellular location">
    <subcellularLocation>
        <location evidence="1">Membrane</location>
        <topology evidence="1">Multi-pass membrane protein</topology>
    </subcellularLocation>
</comment>